<comment type="caution">
    <text evidence="2">The sequence shown here is derived from an EMBL/GenBank/DDBJ whole genome shotgun (WGS) entry which is preliminary data.</text>
</comment>
<evidence type="ECO:0000313" key="2">
    <source>
        <dbReference type="EMBL" id="GGH30764.1"/>
    </source>
</evidence>
<keyword evidence="3" id="KW-1185">Reference proteome</keyword>
<evidence type="ECO:0000313" key="3">
    <source>
        <dbReference type="Proteomes" id="UP000603912"/>
    </source>
</evidence>
<sequence length="313" mass="35148">MRLTASSFVLATLALVVTVPAQAQQPLSVDVRNKTVPTLCAEDDNVYLTFQNPKVRHFRVEARAPAVIGSIVQDSRAPDFTNCTIKDQPPGPEDKVERIVLFEDDAMQLVGYRHSEFWRKGDVPVRVGDREEKAIYLLQLFSKTPRGPYEHLVLYPLDGYWRLRPLPPARLDEVAYGTSVLIGQIDEKERPYVAIQSIRFTPKSKTFDLTFPAGGQASVRVASLSEQATAVEVTFENPVKRKPFAAVRSMYVTDVNADSSQVAWRAPSDKGWRQKPVMEFRSGRAHDFWLGRGVASKHNTSAPDTALFDFQPE</sequence>
<keyword evidence="1" id="KW-0732">Signal</keyword>
<dbReference type="RefSeq" id="WP_188519573.1">
    <property type="nucleotide sequence ID" value="NZ_BMES01000002.1"/>
</dbReference>
<feature type="signal peptide" evidence="1">
    <location>
        <begin position="1"/>
        <end position="23"/>
    </location>
</feature>
<reference evidence="2" key="2">
    <citation type="submission" date="2020-09" db="EMBL/GenBank/DDBJ databases">
        <authorList>
            <person name="Sun Q."/>
            <person name="Zhou Y."/>
        </authorList>
    </citation>
    <scope>NUCLEOTIDE SEQUENCE</scope>
    <source>
        <strain evidence="2">CGMCC 1.12214</strain>
    </source>
</reference>
<name>A0A917MJF7_9HYPH</name>
<gene>
    <name evidence="2" type="ORF">GCM10007036_41600</name>
</gene>
<organism evidence="2 3">
    <name type="scientific">Alsobacter metallidurans</name>
    <dbReference type="NCBI Taxonomy" id="340221"/>
    <lineage>
        <taxon>Bacteria</taxon>
        <taxon>Pseudomonadati</taxon>
        <taxon>Pseudomonadota</taxon>
        <taxon>Alphaproteobacteria</taxon>
        <taxon>Hyphomicrobiales</taxon>
        <taxon>Alsobacteraceae</taxon>
        <taxon>Alsobacter</taxon>
    </lineage>
</organism>
<evidence type="ECO:0000256" key="1">
    <source>
        <dbReference type="SAM" id="SignalP"/>
    </source>
</evidence>
<protein>
    <submittedName>
        <fullName evidence="2">Uncharacterized protein</fullName>
    </submittedName>
</protein>
<dbReference type="Proteomes" id="UP000603912">
    <property type="component" value="Unassembled WGS sequence"/>
</dbReference>
<proteinExistence type="predicted"/>
<feature type="chain" id="PRO_5037908497" evidence="1">
    <location>
        <begin position="24"/>
        <end position="313"/>
    </location>
</feature>
<dbReference type="EMBL" id="BMES01000002">
    <property type="protein sequence ID" value="GGH30764.1"/>
    <property type="molecule type" value="Genomic_DNA"/>
</dbReference>
<reference evidence="2" key="1">
    <citation type="journal article" date="2014" name="Int. J. Syst. Evol. Microbiol.">
        <title>Complete genome sequence of Corynebacterium casei LMG S-19264T (=DSM 44701T), isolated from a smear-ripened cheese.</title>
        <authorList>
            <consortium name="US DOE Joint Genome Institute (JGI-PGF)"/>
            <person name="Walter F."/>
            <person name="Albersmeier A."/>
            <person name="Kalinowski J."/>
            <person name="Ruckert C."/>
        </authorList>
    </citation>
    <scope>NUCLEOTIDE SEQUENCE</scope>
    <source>
        <strain evidence="2">CGMCC 1.12214</strain>
    </source>
</reference>
<accession>A0A917MJF7</accession>
<dbReference type="AlphaFoldDB" id="A0A917MJF7"/>